<protein>
    <recommendedName>
        <fullName evidence="2">DUF6534 domain-containing protein</fullName>
    </recommendedName>
</protein>
<name>A0A2H3K1C7_WOLCO</name>
<dbReference type="OrthoDB" id="2535105at2759"/>
<feature type="transmembrane region" description="Helical" evidence="1">
    <location>
        <begin position="90"/>
        <end position="109"/>
    </location>
</feature>
<accession>A0A2H3K1C7</accession>
<dbReference type="EMBL" id="KB468168">
    <property type="protein sequence ID" value="PCH44979.1"/>
    <property type="molecule type" value="Genomic_DNA"/>
</dbReference>
<dbReference type="STRING" id="742152.A0A2H3K1C7"/>
<evidence type="ECO:0000313" key="3">
    <source>
        <dbReference type="EMBL" id="PCH44979.1"/>
    </source>
</evidence>
<keyword evidence="1" id="KW-0812">Transmembrane</keyword>
<feature type="transmembrane region" description="Helical" evidence="1">
    <location>
        <begin position="232"/>
        <end position="253"/>
    </location>
</feature>
<evidence type="ECO:0000313" key="4">
    <source>
        <dbReference type="Proteomes" id="UP000218811"/>
    </source>
</evidence>
<dbReference type="AlphaFoldDB" id="A0A2H3K1C7"/>
<dbReference type="InterPro" id="IPR045339">
    <property type="entry name" value="DUF6534"/>
</dbReference>
<evidence type="ECO:0000256" key="1">
    <source>
        <dbReference type="SAM" id="Phobius"/>
    </source>
</evidence>
<feature type="domain" description="DUF6534" evidence="2">
    <location>
        <begin position="171"/>
        <end position="257"/>
    </location>
</feature>
<feature type="transmembrane region" description="Helical" evidence="1">
    <location>
        <begin position="121"/>
        <end position="145"/>
    </location>
</feature>
<dbReference type="OMA" id="LMSYETY"/>
<feature type="transmembrane region" description="Helical" evidence="1">
    <location>
        <begin position="45"/>
        <end position="70"/>
    </location>
</feature>
<proteinExistence type="predicted"/>
<organism evidence="3 4">
    <name type="scientific">Wolfiporia cocos (strain MD-104)</name>
    <name type="common">Brown rot fungus</name>
    <dbReference type="NCBI Taxonomy" id="742152"/>
    <lineage>
        <taxon>Eukaryota</taxon>
        <taxon>Fungi</taxon>
        <taxon>Dikarya</taxon>
        <taxon>Basidiomycota</taxon>
        <taxon>Agaricomycotina</taxon>
        <taxon>Agaricomycetes</taxon>
        <taxon>Polyporales</taxon>
        <taxon>Phaeolaceae</taxon>
        <taxon>Wolfiporia</taxon>
    </lineage>
</organism>
<dbReference type="Proteomes" id="UP000218811">
    <property type="component" value="Unassembled WGS sequence"/>
</dbReference>
<feature type="transmembrane region" description="Helical" evidence="1">
    <location>
        <begin position="165"/>
        <end position="187"/>
    </location>
</feature>
<keyword evidence="4" id="KW-1185">Reference proteome</keyword>
<feature type="transmembrane region" description="Helical" evidence="1">
    <location>
        <begin position="6"/>
        <end position="33"/>
    </location>
</feature>
<reference evidence="3 4" key="1">
    <citation type="journal article" date="2012" name="Science">
        <title>The Paleozoic origin of enzymatic lignin decomposition reconstructed from 31 fungal genomes.</title>
        <authorList>
            <person name="Floudas D."/>
            <person name="Binder M."/>
            <person name="Riley R."/>
            <person name="Barry K."/>
            <person name="Blanchette R.A."/>
            <person name="Henrissat B."/>
            <person name="Martinez A.T."/>
            <person name="Otillar R."/>
            <person name="Spatafora J.W."/>
            <person name="Yadav J.S."/>
            <person name="Aerts A."/>
            <person name="Benoit I."/>
            <person name="Boyd A."/>
            <person name="Carlson A."/>
            <person name="Copeland A."/>
            <person name="Coutinho P.M."/>
            <person name="de Vries R.P."/>
            <person name="Ferreira P."/>
            <person name="Findley K."/>
            <person name="Foster B."/>
            <person name="Gaskell J."/>
            <person name="Glotzer D."/>
            <person name="Gorecki P."/>
            <person name="Heitman J."/>
            <person name="Hesse C."/>
            <person name="Hori C."/>
            <person name="Igarashi K."/>
            <person name="Jurgens J.A."/>
            <person name="Kallen N."/>
            <person name="Kersten P."/>
            <person name="Kohler A."/>
            <person name="Kuees U."/>
            <person name="Kumar T.K.A."/>
            <person name="Kuo A."/>
            <person name="LaButti K."/>
            <person name="Larrondo L.F."/>
            <person name="Lindquist E."/>
            <person name="Ling A."/>
            <person name="Lombard V."/>
            <person name="Lucas S."/>
            <person name="Lundell T."/>
            <person name="Martin R."/>
            <person name="McLaughlin D.J."/>
            <person name="Morgenstern I."/>
            <person name="Morin E."/>
            <person name="Murat C."/>
            <person name="Nagy L.G."/>
            <person name="Nolan M."/>
            <person name="Ohm R.A."/>
            <person name="Patyshakuliyeva A."/>
            <person name="Rokas A."/>
            <person name="Ruiz-Duenas F.J."/>
            <person name="Sabat G."/>
            <person name="Salamov A."/>
            <person name="Samejima M."/>
            <person name="Schmutz J."/>
            <person name="Slot J.C."/>
            <person name="St John F."/>
            <person name="Stenlid J."/>
            <person name="Sun H."/>
            <person name="Sun S."/>
            <person name="Syed K."/>
            <person name="Tsang A."/>
            <person name="Wiebenga A."/>
            <person name="Young D."/>
            <person name="Pisabarro A."/>
            <person name="Eastwood D.C."/>
            <person name="Martin F."/>
            <person name="Cullen D."/>
            <person name="Grigoriev I.V."/>
            <person name="Hibbett D.S."/>
        </authorList>
    </citation>
    <scope>NUCLEOTIDE SEQUENCE [LARGE SCALE GENOMIC DNA]</scope>
    <source>
        <strain evidence="3 4">MD-104</strain>
    </source>
</reference>
<keyword evidence="1" id="KW-1133">Transmembrane helix</keyword>
<gene>
    <name evidence="3" type="ORF">WOLCODRAFT_165532</name>
</gene>
<sequence>MGELDGTYGAVLIGVYISAILYGVTNVQVFFYFREYRSDVAWNKLSVAWLWLLDTLHLSCSFHAVYWYLITNFGNSARLSAVVWSFKAQLMIDAFVTVSCHTFYMIRVWKLNAIARRGHKVPMLPLIVSLALLSGYAAVIATGWAVVRTDTYNEYLEPTEKWVTYYPLSTAIVIDAVIAICLCRLLAQCRTGNQRTDSVLAWLMFYTVNTGILTGTVQLLAMIMFAVFPHRFIFIAIEFSVTKIYINSFMAMFNARRTLRMRTEASVLQRTNSLAWAFPDDSASTDEGTVMSSVVIYEPAAQPRCRGIEVNITVSEEEMKFPHGGVCTRTGAETFSTIT</sequence>
<evidence type="ECO:0000259" key="2">
    <source>
        <dbReference type="Pfam" id="PF20152"/>
    </source>
</evidence>
<dbReference type="PANTHER" id="PTHR40465">
    <property type="entry name" value="CHROMOSOME 1, WHOLE GENOME SHOTGUN SEQUENCE"/>
    <property type="match status" value="1"/>
</dbReference>
<dbReference type="Pfam" id="PF20152">
    <property type="entry name" value="DUF6534"/>
    <property type="match status" value="1"/>
</dbReference>
<dbReference type="PANTHER" id="PTHR40465:SF1">
    <property type="entry name" value="DUF6534 DOMAIN-CONTAINING PROTEIN"/>
    <property type="match status" value="1"/>
</dbReference>
<keyword evidence="1" id="KW-0472">Membrane</keyword>
<feature type="transmembrane region" description="Helical" evidence="1">
    <location>
        <begin position="199"/>
        <end position="226"/>
    </location>
</feature>